<dbReference type="PANTHER" id="PTHR22916:SF51">
    <property type="entry name" value="GLYCOSYLTRANSFERASE EPSH-RELATED"/>
    <property type="match status" value="1"/>
</dbReference>
<protein>
    <submittedName>
        <fullName evidence="4">Glycosyltransferase involved in cell wall bisynthesis</fullName>
    </submittedName>
</protein>
<dbReference type="EMBL" id="FOGW01000011">
    <property type="protein sequence ID" value="SER83474.1"/>
    <property type="molecule type" value="Genomic_DNA"/>
</dbReference>
<dbReference type="GO" id="GO:0016757">
    <property type="term" value="F:glycosyltransferase activity"/>
    <property type="evidence" value="ECO:0007669"/>
    <property type="project" value="UniProtKB-KW"/>
</dbReference>
<dbReference type="CDD" id="cd00761">
    <property type="entry name" value="Glyco_tranf_GTA_type"/>
    <property type="match status" value="1"/>
</dbReference>
<gene>
    <name evidence="4" type="ORF">SAMN02910429_01228</name>
</gene>
<evidence type="ECO:0000313" key="5">
    <source>
        <dbReference type="Proteomes" id="UP000182471"/>
    </source>
</evidence>
<organism evidence="4 5">
    <name type="scientific">Lachnobacterium bovis</name>
    <dbReference type="NCBI Taxonomy" id="140626"/>
    <lineage>
        <taxon>Bacteria</taxon>
        <taxon>Bacillati</taxon>
        <taxon>Bacillota</taxon>
        <taxon>Clostridia</taxon>
        <taxon>Lachnospirales</taxon>
        <taxon>Lachnospiraceae</taxon>
        <taxon>Lachnobacterium</taxon>
    </lineage>
</organism>
<evidence type="ECO:0000256" key="2">
    <source>
        <dbReference type="ARBA" id="ARBA00022679"/>
    </source>
</evidence>
<dbReference type="Gene3D" id="3.90.550.10">
    <property type="entry name" value="Spore Coat Polysaccharide Biosynthesis Protein SpsA, Chain A"/>
    <property type="match status" value="1"/>
</dbReference>
<dbReference type="SUPFAM" id="SSF53448">
    <property type="entry name" value="Nucleotide-diphospho-sugar transferases"/>
    <property type="match status" value="1"/>
</dbReference>
<dbReference type="PANTHER" id="PTHR22916">
    <property type="entry name" value="GLYCOSYLTRANSFERASE"/>
    <property type="match status" value="1"/>
</dbReference>
<dbReference type="Proteomes" id="UP000182471">
    <property type="component" value="Unassembled WGS sequence"/>
</dbReference>
<dbReference type="AlphaFoldDB" id="A0A1H9SEQ7"/>
<keyword evidence="2 4" id="KW-0808">Transferase</keyword>
<dbReference type="InterPro" id="IPR029044">
    <property type="entry name" value="Nucleotide-diphossugar_trans"/>
</dbReference>
<sequence>MKELISVIVPVYNIEKYIKKCVKSIERQTYENIEIILVDDGSTDKSGIICDELAKSDKRIRVYHQQNKGLSEARNKGIKEAKGEFLSFVDGDDVVFSKMYEKMLETLLISDADFAVTGVVKYYGKDKKEFDPITKFEVVDEKGYWRSIRIEKGIKYNVSCAKLYKKELFNDVEFLPGRVHEDEFLLNEIMPKVDKVAKVKGVYYVYRMREGSITNTKKTVKEIMCSLMALWDRYMYFKNMRYKEDQAYTLMCLIHIIRFNDENIEKTLDYEILKRRIFMEYKNKKNRSKDILVRVKTYLLVKHFKIFSILKRWRNILGA</sequence>
<keyword evidence="5" id="KW-1185">Reference proteome</keyword>
<proteinExistence type="predicted"/>
<accession>A0A1H9SEQ7</accession>
<keyword evidence="1" id="KW-0328">Glycosyltransferase</keyword>
<name>A0A1H9SEQ7_9FIRM</name>
<feature type="domain" description="Glycosyltransferase 2-like" evidence="3">
    <location>
        <begin position="6"/>
        <end position="171"/>
    </location>
</feature>
<evidence type="ECO:0000313" key="4">
    <source>
        <dbReference type="EMBL" id="SER83474.1"/>
    </source>
</evidence>
<dbReference type="InterPro" id="IPR001173">
    <property type="entry name" value="Glyco_trans_2-like"/>
</dbReference>
<dbReference type="Pfam" id="PF00535">
    <property type="entry name" value="Glycos_transf_2"/>
    <property type="match status" value="1"/>
</dbReference>
<evidence type="ECO:0000256" key="1">
    <source>
        <dbReference type="ARBA" id="ARBA00022676"/>
    </source>
</evidence>
<evidence type="ECO:0000259" key="3">
    <source>
        <dbReference type="Pfam" id="PF00535"/>
    </source>
</evidence>
<dbReference type="RefSeq" id="WP_074730592.1">
    <property type="nucleotide sequence ID" value="NZ_FOGW01000011.1"/>
</dbReference>
<reference evidence="5" key="1">
    <citation type="submission" date="2016-10" db="EMBL/GenBank/DDBJ databases">
        <authorList>
            <person name="Varghese N."/>
            <person name="Submissions S."/>
        </authorList>
    </citation>
    <scope>NUCLEOTIDE SEQUENCE [LARGE SCALE GENOMIC DNA]</scope>
    <source>
        <strain evidence="5">S1b</strain>
    </source>
</reference>